<sequence length="543" mass="58715">MGLNSVLKCGALAEFILVDRHRIHRVPHPYMHNHTSLALASLSEADEADEGGQRNSLVFPSVDEPKGLTVDELALLPLSGVSAYRAVRTMTHITRALAIPDIAARRPSRHSYDITSDTDEDDDVVVVHPIKYSSADRQLDATRPRVLILRGHDGPGALALQMLVRAGWSVWVHVPVPFDLPGLPHASEGEFKDDEEGGILRKRRVALERIERRLREWGADEVLFVPIESNFTSTSFASSAPAQRDVSFAPLPSPDHLQSSSSTPSPSISPSPFSRSSTSSPLSSPSLTQLEPSSLDHLSSTHHLSTSHCALPAPYSYTALPLVPYTTETTSVTALLAYLARAHARFEAVIDTIGGREIWEAGRVLLSLPVHDPARSSIEGQFTTLVGDAPDRVVSTASDHFRAGVRALRIGKAKEISHVHDYPTISHSTVSPSRGKKNKKIKPRPVNYAWVNVMSDVDWEGADVQDSLGAVLAMAMEQGVRPAVGFADFPDTSENDKGKMKAVFSGVDGETLGKAVPFENTPRIFVPGGGLEHGGTVVSRIVG</sequence>
<evidence type="ECO:0000313" key="3">
    <source>
        <dbReference type="Proteomes" id="UP000092154"/>
    </source>
</evidence>
<dbReference type="PANTHER" id="PTHR11695">
    <property type="entry name" value="ALCOHOL DEHYDROGENASE RELATED"/>
    <property type="match status" value="1"/>
</dbReference>
<dbReference type="InParanoid" id="A0A1B7N0M9"/>
<proteinExistence type="predicted"/>
<feature type="region of interest" description="Disordered" evidence="1">
    <location>
        <begin position="247"/>
        <end position="299"/>
    </location>
</feature>
<dbReference type="AlphaFoldDB" id="A0A1B7N0M9"/>
<dbReference type="GO" id="GO:0005739">
    <property type="term" value="C:mitochondrion"/>
    <property type="evidence" value="ECO:0007669"/>
    <property type="project" value="TreeGrafter"/>
</dbReference>
<dbReference type="OrthoDB" id="201656at2759"/>
<protein>
    <submittedName>
        <fullName evidence="2">Uncharacterized protein</fullName>
    </submittedName>
</protein>
<dbReference type="EMBL" id="KV448297">
    <property type="protein sequence ID" value="OAX38406.1"/>
    <property type="molecule type" value="Genomic_DNA"/>
</dbReference>
<dbReference type="PANTHER" id="PTHR11695:SF294">
    <property type="entry name" value="RETICULON-4-INTERACTING PROTEIN 1, MITOCHONDRIAL"/>
    <property type="match status" value="1"/>
</dbReference>
<dbReference type="STRING" id="1314800.A0A1B7N0M9"/>
<gene>
    <name evidence="2" type="ORF">K503DRAFT_162922</name>
</gene>
<organism evidence="2 3">
    <name type="scientific">Rhizopogon vinicolor AM-OR11-026</name>
    <dbReference type="NCBI Taxonomy" id="1314800"/>
    <lineage>
        <taxon>Eukaryota</taxon>
        <taxon>Fungi</taxon>
        <taxon>Dikarya</taxon>
        <taxon>Basidiomycota</taxon>
        <taxon>Agaricomycotina</taxon>
        <taxon>Agaricomycetes</taxon>
        <taxon>Agaricomycetidae</taxon>
        <taxon>Boletales</taxon>
        <taxon>Suillineae</taxon>
        <taxon>Rhizopogonaceae</taxon>
        <taxon>Rhizopogon</taxon>
    </lineage>
</organism>
<dbReference type="Proteomes" id="UP000092154">
    <property type="component" value="Unassembled WGS sequence"/>
</dbReference>
<reference evidence="2 3" key="1">
    <citation type="submission" date="2016-06" db="EMBL/GenBank/DDBJ databases">
        <title>Comparative genomics of the ectomycorrhizal sister species Rhizopogon vinicolor and Rhizopogon vesiculosus (Basidiomycota: Boletales) reveals a divergence of the mating type B locus.</title>
        <authorList>
            <consortium name="DOE Joint Genome Institute"/>
            <person name="Mujic A.B."/>
            <person name="Kuo A."/>
            <person name="Tritt A."/>
            <person name="Lipzen A."/>
            <person name="Chen C."/>
            <person name="Johnson J."/>
            <person name="Sharma A."/>
            <person name="Barry K."/>
            <person name="Grigoriev I.V."/>
            <person name="Spatafora J.W."/>
        </authorList>
    </citation>
    <scope>NUCLEOTIDE SEQUENCE [LARGE SCALE GENOMIC DNA]</scope>
    <source>
        <strain evidence="2 3">AM-OR11-026</strain>
    </source>
</reference>
<evidence type="ECO:0000313" key="2">
    <source>
        <dbReference type="EMBL" id="OAX38406.1"/>
    </source>
</evidence>
<feature type="compositionally biased region" description="Low complexity" evidence="1">
    <location>
        <begin position="254"/>
        <end position="299"/>
    </location>
</feature>
<accession>A0A1B7N0M9</accession>
<evidence type="ECO:0000256" key="1">
    <source>
        <dbReference type="SAM" id="MobiDB-lite"/>
    </source>
</evidence>
<name>A0A1B7N0M9_9AGAM</name>
<dbReference type="InterPro" id="IPR050700">
    <property type="entry name" value="YIM1/Zinc_Alcohol_DH_Fams"/>
</dbReference>
<keyword evidence="3" id="KW-1185">Reference proteome</keyword>